<keyword evidence="6" id="KW-0547">Nucleotide-binding</keyword>
<evidence type="ECO:0000256" key="2">
    <source>
        <dbReference type="ARBA" id="ARBA00022649"/>
    </source>
</evidence>
<evidence type="ECO:0000313" key="11">
    <source>
        <dbReference type="EMBL" id="RUT03403.1"/>
    </source>
</evidence>
<evidence type="ECO:0000256" key="7">
    <source>
        <dbReference type="ARBA" id="ARBA00022840"/>
    </source>
</evidence>
<dbReference type="InterPro" id="IPR043519">
    <property type="entry name" value="NT_sf"/>
</dbReference>
<dbReference type="Proteomes" id="UP000271624">
    <property type="component" value="Unassembled WGS sequence"/>
</dbReference>
<evidence type="ECO:0000313" key="12">
    <source>
        <dbReference type="Proteomes" id="UP000271624"/>
    </source>
</evidence>
<dbReference type="AlphaFoldDB" id="A0A3S1CAJ0"/>
<dbReference type="SUPFAM" id="SSF81301">
    <property type="entry name" value="Nucleotidyltransferase"/>
    <property type="match status" value="1"/>
</dbReference>
<dbReference type="GO" id="GO:0005524">
    <property type="term" value="F:ATP binding"/>
    <property type="evidence" value="ECO:0007669"/>
    <property type="project" value="UniProtKB-KW"/>
</dbReference>
<keyword evidence="8" id="KW-0460">Magnesium</keyword>
<accession>A0A3S1CAJ0</accession>
<keyword evidence="5" id="KW-0479">Metal-binding</keyword>
<reference evidence="11" key="2">
    <citation type="journal article" date="2019" name="Genome Biol. Evol.">
        <title>Day and night: Metabolic profiles and evolutionary relationships of six axenic non-marine cyanobacteria.</title>
        <authorList>
            <person name="Will S.E."/>
            <person name="Henke P."/>
            <person name="Boedeker C."/>
            <person name="Huang S."/>
            <person name="Brinkmann H."/>
            <person name="Rohde M."/>
            <person name="Jarek M."/>
            <person name="Friedl T."/>
            <person name="Seufert S."/>
            <person name="Schumacher M."/>
            <person name="Overmann J."/>
            <person name="Neumann-Schaal M."/>
            <person name="Petersen J."/>
        </authorList>
    </citation>
    <scope>NUCLEOTIDE SEQUENCE [LARGE SCALE GENOMIC DNA]</scope>
    <source>
        <strain evidence="11">PCC 7102</strain>
    </source>
</reference>
<dbReference type="InterPro" id="IPR052038">
    <property type="entry name" value="Type-VII_TA_antitoxin"/>
</dbReference>
<dbReference type="PANTHER" id="PTHR33571">
    <property type="entry name" value="SSL8005 PROTEIN"/>
    <property type="match status" value="1"/>
</dbReference>
<protein>
    <submittedName>
        <fullName evidence="11">DNA polymerase subunit beta</fullName>
    </submittedName>
</protein>
<evidence type="ECO:0000256" key="6">
    <source>
        <dbReference type="ARBA" id="ARBA00022741"/>
    </source>
</evidence>
<evidence type="ECO:0000256" key="5">
    <source>
        <dbReference type="ARBA" id="ARBA00022723"/>
    </source>
</evidence>
<proteinExistence type="inferred from homology"/>
<keyword evidence="12" id="KW-1185">Reference proteome</keyword>
<dbReference type="EMBL" id="RSCL01000013">
    <property type="protein sequence ID" value="RUT03403.1"/>
    <property type="molecule type" value="Genomic_DNA"/>
</dbReference>
<evidence type="ECO:0000256" key="4">
    <source>
        <dbReference type="ARBA" id="ARBA00022695"/>
    </source>
</evidence>
<keyword evidence="3" id="KW-0808">Transferase</keyword>
<dbReference type="PANTHER" id="PTHR33571:SF12">
    <property type="entry name" value="BSL3053 PROTEIN"/>
    <property type="match status" value="1"/>
</dbReference>
<feature type="domain" description="Polymerase nucleotidyl transferase" evidence="10">
    <location>
        <begin position="28"/>
        <end position="106"/>
    </location>
</feature>
<name>A0A3S1CAJ0_9CYAN</name>
<keyword evidence="2" id="KW-1277">Toxin-antitoxin system</keyword>
<evidence type="ECO:0000256" key="3">
    <source>
        <dbReference type="ARBA" id="ARBA00022679"/>
    </source>
</evidence>
<keyword evidence="7" id="KW-0067">ATP-binding</keyword>
<dbReference type="GO" id="GO:0046872">
    <property type="term" value="F:metal ion binding"/>
    <property type="evidence" value="ECO:0007669"/>
    <property type="project" value="UniProtKB-KW"/>
</dbReference>
<comment type="caution">
    <text evidence="11">The sequence shown here is derived from an EMBL/GenBank/DDBJ whole genome shotgun (WGS) entry which is preliminary data.</text>
</comment>
<dbReference type="CDD" id="cd05403">
    <property type="entry name" value="NT_KNTase_like"/>
    <property type="match status" value="1"/>
</dbReference>
<keyword evidence="4" id="KW-0548">Nucleotidyltransferase</keyword>
<comment type="cofactor">
    <cofactor evidence="1">
        <name>Mg(2+)</name>
        <dbReference type="ChEBI" id="CHEBI:18420"/>
    </cofactor>
</comment>
<reference evidence="11" key="1">
    <citation type="submission" date="2018-12" db="EMBL/GenBank/DDBJ databases">
        <authorList>
            <person name="Will S."/>
            <person name="Neumann-Schaal M."/>
            <person name="Henke P."/>
        </authorList>
    </citation>
    <scope>NUCLEOTIDE SEQUENCE</scope>
    <source>
        <strain evidence="11">PCC 7102</strain>
    </source>
</reference>
<dbReference type="Gene3D" id="3.30.460.10">
    <property type="entry name" value="Beta Polymerase, domain 2"/>
    <property type="match status" value="1"/>
</dbReference>
<dbReference type="Pfam" id="PF01909">
    <property type="entry name" value="NTP_transf_2"/>
    <property type="match status" value="1"/>
</dbReference>
<dbReference type="InterPro" id="IPR002934">
    <property type="entry name" value="Polymerase_NTP_transf_dom"/>
</dbReference>
<evidence type="ECO:0000256" key="8">
    <source>
        <dbReference type="ARBA" id="ARBA00022842"/>
    </source>
</evidence>
<comment type="similarity">
    <text evidence="9">Belongs to the MntA antitoxin family.</text>
</comment>
<evidence type="ECO:0000256" key="1">
    <source>
        <dbReference type="ARBA" id="ARBA00001946"/>
    </source>
</evidence>
<sequence>MPNYVKLKNKMSLKEIIKEKREEIINIADQHGAFNLRLFGSVARGEETEQSDIDFLIDYDLDKISSWFPSGLVEDLETLLKRRVDVVTINSLHYLIRDKVLSEAIVL</sequence>
<evidence type="ECO:0000256" key="9">
    <source>
        <dbReference type="ARBA" id="ARBA00038276"/>
    </source>
</evidence>
<evidence type="ECO:0000259" key="10">
    <source>
        <dbReference type="Pfam" id="PF01909"/>
    </source>
</evidence>
<gene>
    <name evidence="11" type="ORF">DSM106972_050420</name>
</gene>
<dbReference type="GO" id="GO:0016779">
    <property type="term" value="F:nucleotidyltransferase activity"/>
    <property type="evidence" value="ECO:0007669"/>
    <property type="project" value="UniProtKB-KW"/>
</dbReference>
<organism evidence="11 12">
    <name type="scientific">Dulcicalothrix desertica PCC 7102</name>
    <dbReference type="NCBI Taxonomy" id="232991"/>
    <lineage>
        <taxon>Bacteria</taxon>
        <taxon>Bacillati</taxon>
        <taxon>Cyanobacteriota</taxon>
        <taxon>Cyanophyceae</taxon>
        <taxon>Nostocales</taxon>
        <taxon>Calotrichaceae</taxon>
        <taxon>Dulcicalothrix</taxon>
    </lineage>
</organism>